<organism evidence="2 3">
    <name type="scientific">Maritimibacter dapengensis</name>
    <dbReference type="NCBI Taxonomy" id="2836868"/>
    <lineage>
        <taxon>Bacteria</taxon>
        <taxon>Pseudomonadati</taxon>
        <taxon>Pseudomonadota</taxon>
        <taxon>Alphaproteobacteria</taxon>
        <taxon>Rhodobacterales</taxon>
        <taxon>Roseobacteraceae</taxon>
        <taxon>Maritimibacter</taxon>
    </lineage>
</organism>
<sequence length="112" mass="11631">MRVLLAIAMSLVLALSGAVLAGAKGASHDIGMEIVICSGIGMTTITIGPDGEPIEKSEVCPEGHSLLAATFITPDMPQLEVRLLAVAERVTHDRVAPRHELSPSARGPPVTV</sequence>
<gene>
    <name evidence="2" type="ORF">KJP28_17835</name>
</gene>
<feature type="chain" id="PRO_5046898482" description="DUF2946 family protein" evidence="1">
    <location>
        <begin position="22"/>
        <end position="112"/>
    </location>
</feature>
<dbReference type="EMBL" id="JAHUZE010000004">
    <property type="protein sequence ID" value="MBV7380791.1"/>
    <property type="molecule type" value="Genomic_DNA"/>
</dbReference>
<name>A0ABS6T822_9RHOB</name>
<dbReference type="Proteomes" id="UP000756530">
    <property type="component" value="Unassembled WGS sequence"/>
</dbReference>
<evidence type="ECO:0000256" key="1">
    <source>
        <dbReference type="SAM" id="SignalP"/>
    </source>
</evidence>
<comment type="caution">
    <text evidence="2">The sequence shown here is derived from an EMBL/GenBank/DDBJ whole genome shotgun (WGS) entry which is preliminary data.</text>
</comment>
<protein>
    <recommendedName>
        <fullName evidence="4">DUF2946 family protein</fullName>
    </recommendedName>
</protein>
<evidence type="ECO:0000313" key="2">
    <source>
        <dbReference type="EMBL" id="MBV7380791.1"/>
    </source>
</evidence>
<dbReference type="RefSeq" id="WP_218393976.1">
    <property type="nucleotide sequence ID" value="NZ_JAHUZE010000004.1"/>
</dbReference>
<feature type="signal peptide" evidence="1">
    <location>
        <begin position="1"/>
        <end position="21"/>
    </location>
</feature>
<reference evidence="2 3" key="1">
    <citation type="submission" date="2021-05" db="EMBL/GenBank/DDBJ databases">
        <title>Culturable bacteria isolated from Daya Bay.</title>
        <authorList>
            <person name="Zheng W."/>
            <person name="Yu S."/>
            <person name="Huang Y."/>
        </authorList>
    </citation>
    <scope>NUCLEOTIDE SEQUENCE [LARGE SCALE GENOMIC DNA]</scope>
    <source>
        <strain evidence="2 3">DP4N28-5</strain>
    </source>
</reference>
<evidence type="ECO:0000313" key="3">
    <source>
        <dbReference type="Proteomes" id="UP000756530"/>
    </source>
</evidence>
<evidence type="ECO:0008006" key="4">
    <source>
        <dbReference type="Google" id="ProtNLM"/>
    </source>
</evidence>
<proteinExistence type="predicted"/>
<keyword evidence="1" id="KW-0732">Signal</keyword>
<accession>A0ABS6T822</accession>
<keyword evidence="3" id="KW-1185">Reference proteome</keyword>